<gene>
    <name evidence="2" type="ORF">SAMN04488554_0320</name>
</gene>
<keyword evidence="2" id="KW-0503">Monooxygenase</keyword>
<keyword evidence="2" id="KW-0560">Oxidoreductase</keyword>
<dbReference type="GO" id="GO:0005829">
    <property type="term" value="C:cytosol"/>
    <property type="evidence" value="ECO:0007669"/>
    <property type="project" value="TreeGrafter"/>
</dbReference>
<protein>
    <submittedName>
        <fullName evidence="2">Quinol monooxygenase YgiN</fullName>
    </submittedName>
</protein>
<name>A0A1H5CAC6_9MICO</name>
<dbReference type="OrthoDB" id="3695636at2"/>
<dbReference type="InterPro" id="IPR007138">
    <property type="entry name" value="ABM_dom"/>
</dbReference>
<sequence length="99" mass="11407">MSDERVILTATFTARPGEADRVADLIREYGEFVRTEPGNVVFDVSRLREVPEKFFVYEIYRDEAVFQAHLDTEEGRVFNEDLTPLIVEPHSDLTFLVAV</sequence>
<dbReference type="Gene3D" id="3.30.70.100">
    <property type="match status" value="1"/>
</dbReference>
<dbReference type="RefSeq" id="WP_089771394.1">
    <property type="nucleotide sequence ID" value="NZ_FNTX01000001.1"/>
</dbReference>
<dbReference type="EMBL" id="FNTX01000001">
    <property type="protein sequence ID" value="SED63753.1"/>
    <property type="molecule type" value="Genomic_DNA"/>
</dbReference>
<dbReference type="PROSITE" id="PS51725">
    <property type="entry name" value="ABM"/>
    <property type="match status" value="1"/>
</dbReference>
<dbReference type="SUPFAM" id="SSF54909">
    <property type="entry name" value="Dimeric alpha+beta barrel"/>
    <property type="match status" value="1"/>
</dbReference>
<dbReference type="PANTHER" id="PTHR33336">
    <property type="entry name" value="QUINOL MONOOXYGENASE YGIN-RELATED"/>
    <property type="match status" value="1"/>
</dbReference>
<accession>A0A1H5CAC6</accession>
<proteinExistence type="predicted"/>
<dbReference type="AlphaFoldDB" id="A0A1H5CAC6"/>
<keyword evidence="3" id="KW-1185">Reference proteome</keyword>
<dbReference type="InterPro" id="IPR050744">
    <property type="entry name" value="AI-2_Isomerase_LsrG"/>
</dbReference>
<evidence type="ECO:0000259" key="1">
    <source>
        <dbReference type="PROSITE" id="PS51725"/>
    </source>
</evidence>
<dbReference type="Proteomes" id="UP000199220">
    <property type="component" value="Unassembled WGS sequence"/>
</dbReference>
<organism evidence="2 3">
    <name type="scientific">Ruania alba</name>
    <dbReference type="NCBI Taxonomy" id="648782"/>
    <lineage>
        <taxon>Bacteria</taxon>
        <taxon>Bacillati</taxon>
        <taxon>Actinomycetota</taxon>
        <taxon>Actinomycetes</taxon>
        <taxon>Micrococcales</taxon>
        <taxon>Ruaniaceae</taxon>
        <taxon>Ruania</taxon>
    </lineage>
</organism>
<dbReference type="STRING" id="648782.SAMN04488554_0320"/>
<dbReference type="InterPro" id="IPR011008">
    <property type="entry name" value="Dimeric_a/b-barrel"/>
</dbReference>
<evidence type="ECO:0000313" key="3">
    <source>
        <dbReference type="Proteomes" id="UP000199220"/>
    </source>
</evidence>
<reference evidence="3" key="1">
    <citation type="submission" date="2016-10" db="EMBL/GenBank/DDBJ databases">
        <authorList>
            <person name="Varghese N."/>
            <person name="Submissions S."/>
        </authorList>
    </citation>
    <scope>NUCLEOTIDE SEQUENCE [LARGE SCALE GENOMIC DNA]</scope>
    <source>
        <strain evidence="3">DSM 21368</strain>
    </source>
</reference>
<dbReference type="GO" id="GO:0004497">
    <property type="term" value="F:monooxygenase activity"/>
    <property type="evidence" value="ECO:0007669"/>
    <property type="project" value="UniProtKB-KW"/>
</dbReference>
<dbReference type="Pfam" id="PF03992">
    <property type="entry name" value="ABM"/>
    <property type="match status" value="1"/>
</dbReference>
<feature type="domain" description="ABM" evidence="1">
    <location>
        <begin position="6"/>
        <end position="95"/>
    </location>
</feature>
<dbReference type="PANTHER" id="PTHR33336:SF3">
    <property type="entry name" value="ABM DOMAIN-CONTAINING PROTEIN"/>
    <property type="match status" value="1"/>
</dbReference>
<evidence type="ECO:0000313" key="2">
    <source>
        <dbReference type="EMBL" id="SED63753.1"/>
    </source>
</evidence>